<evidence type="ECO:0000259" key="3">
    <source>
        <dbReference type="Pfam" id="PF09631"/>
    </source>
</evidence>
<dbReference type="Proteomes" id="UP000887116">
    <property type="component" value="Unassembled WGS sequence"/>
</dbReference>
<evidence type="ECO:0000256" key="1">
    <source>
        <dbReference type="ARBA" id="ARBA00006091"/>
    </source>
</evidence>
<dbReference type="GO" id="GO:0005634">
    <property type="term" value="C:nucleus"/>
    <property type="evidence" value="ECO:0007669"/>
    <property type="project" value="UniProtKB-ARBA"/>
</dbReference>
<dbReference type="InterPro" id="IPR018593">
    <property type="entry name" value="tRNA-endonuc_su_Sen15"/>
</dbReference>
<feature type="domain" description="tRNA-splicing endonuclease subunit Sen15" evidence="3">
    <location>
        <begin position="21"/>
        <end position="96"/>
    </location>
</feature>
<organism evidence="4 5">
    <name type="scientific">Trichonephila clavata</name>
    <name type="common">Joro spider</name>
    <name type="synonym">Nephila clavata</name>
    <dbReference type="NCBI Taxonomy" id="2740835"/>
    <lineage>
        <taxon>Eukaryota</taxon>
        <taxon>Metazoa</taxon>
        <taxon>Ecdysozoa</taxon>
        <taxon>Arthropoda</taxon>
        <taxon>Chelicerata</taxon>
        <taxon>Arachnida</taxon>
        <taxon>Araneae</taxon>
        <taxon>Araneomorphae</taxon>
        <taxon>Entelegynae</taxon>
        <taxon>Araneoidea</taxon>
        <taxon>Nephilidae</taxon>
        <taxon>Trichonephila</taxon>
    </lineage>
</organism>
<dbReference type="InterPro" id="IPR011856">
    <property type="entry name" value="tRNA_endonuc-like_dom_sf"/>
</dbReference>
<dbReference type="EMBL" id="BMAO01034852">
    <property type="protein sequence ID" value="GFQ99422.1"/>
    <property type="molecule type" value="Genomic_DNA"/>
</dbReference>
<comment type="caution">
    <text evidence="4">The sequence shown here is derived from an EMBL/GenBank/DDBJ whole genome shotgun (WGS) entry which is preliminary data.</text>
</comment>
<dbReference type="SUPFAM" id="SSF53032">
    <property type="entry name" value="tRNA-intron endonuclease catalytic domain-like"/>
    <property type="match status" value="1"/>
</dbReference>
<keyword evidence="2" id="KW-0819">tRNA processing</keyword>
<evidence type="ECO:0000313" key="4">
    <source>
        <dbReference type="EMBL" id="GFQ99422.1"/>
    </source>
</evidence>
<dbReference type="OrthoDB" id="6426817at2759"/>
<name>A0A8X6IR92_TRICU</name>
<dbReference type="InterPro" id="IPR036167">
    <property type="entry name" value="tRNA_intron_Endo_cat-like_sf"/>
</dbReference>
<dbReference type="Gene3D" id="3.40.1350.10">
    <property type="match status" value="1"/>
</dbReference>
<dbReference type="GO" id="GO:0003676">
    <property type="term" value="F:nucleic acid binding"/>
    <property type="evidence" value="ECO:0007669"/>
    <property type="project" value="InterPro"/>
</dbReference>
<comment type="similarity">
    <text evidence="1">Belongs to the SEN15 family.</text>
</comment>
<proteinExistence type="inferred from homology"/>
<dbReference type="AlphaFoldDB" id="A0A8X6IR92"/>
<keyword evidence="5" id="KW-1185">Reference proteome</keyword>
<sequence length="115" mass="13265">MDETELEKELTKKLQKRLRPSWHELRYDEKRNKPYLVGKKKETDGMRTLCLVNGGMNMNFQGLKTHIKDSGSSNITLAIYSDDSTSVFYKCQMGLKSHFLRDQTIESTEKSGENG</sequence>
<dbReference type="Pfam" id="PF09631">
    <property type="entry name" value="Sen15"/>
    <property type="match status" value="1"/>
</dbReference>
<gene>
    <name evidence="4" type="primary">AVEN_218549_1</name>
    <name evidence="4" type="ORF">TNCT_367391</name>
</gene>
<accession>A0A8X6IR92</accession>
<dbReference type="GO" id="GO:0006388">
    <property type="term" value="P:tRNA splicing, via endonucleolytic cleavage and ligation"/>
    <property type="evidence" value="ECO:0007669"/>
    <property type="project" value="InterPro"/>
</dbReference>
<evidence type="ECO:0000256" key="2">
    <source>
        <dbReference type="ARBA" id="ARBA00022694"/>
    </source>
</evidence>
<reference evidence="4" key="1">
    <citation type="submission" date="2020-07" db="EMBL/GenBank/DDBJ databases">
        <title>Multicomponent nature underlies the extraordinary mechanical properties of spider dragline silk.</title>
        <authorList>
            <person name="Kono N."/>
            <person name="Nakamura H."/>
            <person name="Mori M."/>
            <person name="Yoshida Y."/>
            <person name="Ohtoshi R."/>
            <person name="Malay A.D."/>
            <person name="Moran D.A.P."/>
            <person name="Tomita M."/>
            <person name="Numata K."/>
            <person name="Arakawa K."/>
        </authorList>
    </citation>
    <scope>NUCLEOTIDE SEQUENCE</scope>
</reference>
<evidence type="ECO:0000313" key="5">
    <source>
        <dbReference type="Proteomes" id="UP000887116"/>
    </source>
</evidence>
<protein>
    <submittedName>
        <fullName evidence="4">Sen15 domain-containing protein</fullName>
    </submittedName>
</protein>